<comment type="caution">
    <text evidence="2">The sequence shown here is derived from an EMBL/GenBank/DDBJ whole genome shotgun (WGS) entry which is preliminary data.</text>
</comment>
<keyword evidence="3" id="KW-1185">Reference proteome</keyword>
<name>A0ABW0KFX0_9BACL</name>
<evidence type="ECO:0000256" key="1">
    <source>
        <dbReference type="SAM" id="MobiDB-lite"/>
    </source>
</evidence>
<reference evidence="3" key="1">
    <citation type="journal article" date="2019" name="Int. J. Syst. Evol. Microbiol.">
        <title>The Global Catalogue of Microorganisms (GCM) 10K type strain sequencing project: providing services to taxonomists for standard genome sequencing and annotation.</title>
        <authorList>
            <consortium name="The Broad Institute Genomics Platform"/>
            <consortium name="The Broad Institute Genome Sequencing Center for Infectious Disease"/>
            <person name="Wu L."/>
            <person name="Ma J."/>
        </authorList>
    </citation>
    <scope>NUCLEOTIDE SEQUENCE [LARGE SCALE GENOMIC DNA]</scope>
    <source>
        <strain evidence="3">KACC 11904</strain>
    </source>
</reference>
<evidence type="ECO:0000313" key="3">
    <source>
        <dbReference type="Proteomes" id="UP001596044"/>
    </source>
</evidence>
<dbReference type="Proteomes" id="UP001596044">
    <property type="component" value="Unassembled WGS sequence"/>
</dbReference>
<feature type="region of interest" description="Disordered" evidence="1">
    <location>
        <begin position="1"/>
        <end position="27"/>
    </location>
</feature>
<evidence type="ECO:0008006" key="4">
    <source>
        <dbReference type="Google" id="ProtNLM"/>
    </source>
</evidence>
<evidence type="ECO:0000313" key="2">
    <source>
        <dbReference type="EMBL" id="MFC5451886.1"/>
    </source>
</evidence>
<protein>
    <recommendedName>
        <fullName evidence="4">YfhD family protein</fullName>
    </recommendedName>
</protein>
<proteinExistence type="predicted"/>
<gene>
    <name evidence="2" type="ORF">ACFPOG_27155</name>
</gene>
<sequence>MENVENQPADDQAPAEESNMTSGPFRHSDFELIASYARQLNGELEDEAEH</sequence>
<accession>A0ABW0KFX0</accession>
<dbReference type="RefSeq" id="WP_270879911.1">
    <property type="nucleotide sequence ID" value="NZ_JAQFVF010000027.1"/>
</dbReference>
<dbReference type="EMBL" id="JBHSMJ010000040">
    <property type="protein sequence ID" value="MFC5451886.1"/>
    <property type="molecule type" value="Genomic_DNA"/>
</dbReference>
<organism evidence="2 3">
    <name type="scientific">Paenibacillus aestuarii</name>
    <dbReference type="NCBI Taxonomy" id="516965"/>
    <lineage>
        <taxon>Bacteria</taxon>
        <taxon>Bacillati</taxon>
        <taxon>Bacillota</taxon>
        <taxon>Bacilli</taxon>
        <taxon>Bacillales</taxon>
        <taxon>Paenibacillaceae</taxon>
        <taxon>Paenibacillus</taxon>
    </lineage>
</organism>